<dbReference type="Proteomes" id="UP000054560">
    <property type="component" value="Unassembled WGS sequence"/>
</dbReference>
<feature type="compositionally biased region" description="Polar residues" evidence="1">
    <location>
        <begin position="131"/>
        <end position="147"/>
    </location>
</feature>
<feature type="compositionally biased region" description="Polar residues" evidence="1">
    <location>
        <begin position="163"/>
        <end position="182"/>
    </location>
</feature>
<dbReference type="GeneID" id="25915693"/>
<sequence>MPRLSTRSRRVPAHPYAELTTLKHADVPQGEDGGDSAQGVDIRTEPNLENTRASLGVFSSDGLSGHTRAETRALQQALRASRDQTRESHESSAQEAALKKEQSAGTDSSTVAPRKRKGSGPRATLKIEQATAIQDTGLTAQDNGTRQTNRRAHTRKAGGSGADTDNGSEVANNSEHAGSSVHSRARSVPIAGVNSTVTTLIEGTLDGSPRRTRGATRLRVSTTDTDTHTTRTKRTKQEHAVTGTPGSGLVIKEKARANTQRRRSSIAKTEVTTAGVTTVVIGDEHANGRLTRTRKPTTIESSVVVMKEASRRKVGSKCTYRQT</sequence>
<feature type="non-terminal residue" evidence="2">
    <location>
        <position position="323"/>
    </location>
</feature>
<organism evidence="2 3">
    <name type="scientific">Sphaeroforma arctica JP610</name>
    <dbReference type="NCBI Taxonomy" id="667725"/>
    <lineage>
        <taxon>Eukaryota</taxon>
        <taxon>Ichthyosporea</taxon>
        <taxon>Ichthyophonida</taxon>
        <taxon>Sphaeroforma</taxon>
    </lineage>
</organism>
<protein>
    <submittedName>
        <fullName evidence="2">Uncharacterized protein</fullName>
    </submittedName>
</protein>
<keyword evidence="3" id="KW-1185">Reference proteome</keyword>
<feature type="compositionally biased region" description="Basic and acidic residues" evidence="1">
    <location>
        <begin position="80"/>
        <end position="102"/>
    </location>
</feature>
<evidence type="ECO:0000313" key="2">
    <source>
        <dbReference type="EMBL" id="KNC72260.1"/>
    </source>
</evidence>
<dbReference type="RefSeq" id="XP_014146162.1">
    <property type="nucleotide sequence ID" value="XM_014290687.1"/>
</dbReference>
<proteinExistence type="predicted"/>
<feature type="region of interest" description="Disordered" evidence="1">
    <location>
        <begin position="1"/>
        <end position="187"/>
    </location>
</feature>
<gene>
    <name evidence="2" type="ORF">SARC_15189</name>
</gene>
<dbReference type="EMBL" id="KQ247333">
    <property type="protein sequence ID" value="KNC72260.1"/>
    <property type="molecule type" value="Genomic_DNA"/>
</dbReference>
<accession>A0A0L0F6A9</accession>
<dbReference type="AlphaFoldDB" id="A0A0L0F6A9"/>
<reference evidence="2 3" key="1">
    <citation type="submission" date="2011-02" db="EMBL/GenBank/DDBJ databases">
        <title>The Genome Sequence of Sphaeroforma arctica JP610.</title>
        <authorList>
            <consortium name="The Broad Institute Genome Sequencing Platform"/>
            <person name="Russ C."/>
            <person name="Cuomo C."/>
            <person name="Young S.K."/>
            <person name="Zeng Q."/>
            <person name="Gargeya S."/>
            <person name="Alvarado L."/>
            <person name="Berlin A."/>
            <person name="Chapman S.B."/>
            <person name="Chen Z."/>
            <person name="Freedman E."/>
            <person name="Gellesch M."/>
            <person name="Goldberg J."/>
            <person name="Griggs A."/>
            <person name="Gujja S."/>
            <person name="Heilman E."/>
            <person name="Heiman D."/>
            <person name="Howarth C."/>
            <person name="Mehta T."/>
            <person name="Neiman D."/>
            <person name="Pearson M."/>
            <person name="Roberts A."/>
            <person name="Saif S."/>
            <person name="Shea T."/>
            <person name="Shenoy N."/>
            <person name="Sisk P."/>
            <person name="Stolte C."/>
            <person name="Sykes S."/>
            <person name="White J."/>
            <person name="Yandava C."/>
            <person name="Burger G."/>
            <person name="Gray M.W."/>
            <person name="Holland P.W.H."/>
            <person name="King N."/>
            <person name="Lang F.B.F."/>
            <person name="Roger A.J."/>
            <person name="Ruiz-Trillo I."/>
            <person name="Haas B."/>
            <person name="Nusbaum C."/>
            <person name="Birren B."/>
        </authorList>
    </citation>
    <scope>NUCLEOTIDE SEQUENCE [LARGE SCALE GENOMIC DNA]</scope>
    <source>
        <strain evidence="2 3">JP610</strain>
    </source>
</reference>
<evidence type="ECO:0000313" key="3">
    <source>
        <dbReference type="Proteomes" id="UP000054560"/>
    </source>
</evidence>
<name>A0A0L0F6A9_9EUKA</name>
<feature type="compositionally biased region" description="Basic residues" evidence="1">
    <location>
        <begin position="1"/>
        <end position="12"/>
    </location>
</feature>
<evidence type="ECO:0000256" key="1">
    <source>
        <dbReference type="SAM" id="MobiDB-lite"/>
    </source>
</evidence>